<sequence length="489" mass="56940">MMEKKHLKMAPANPLPSGRGVEQKKYTPQEYREKINSLFPLPPRPADMCHDAFVKKLLEPYVIEAKKEIRAVKMTKDSGSSSSEDPNEAFRAKMYKTDYWARASVYMARATLGARISGKSILSPQQRDSAAMTTQMFKVRFANLISDFRNVCIIYQLLQLQEILNVMREYPPAGTNPNDTIFSWSYKKNLKRFEQQTNTVYVDILEKNKTEATLDDLKFYVDLGELIGLVQALLDDVIKDRDLCAAHGFMELLKDTQVDIDKLIAVPYETIMAEHDSLVEENEKKNRVGKFHNPKLAAKQRILNKERFQIDFMAPIESRYRINWTHDNVEQGQYVDFLRCKVLSDELDKIEDLTRKDSLVWRSCHLEYVTLIEQYKNRINMVQQAYDDDMETAENMLQVTITKVNKCKDDLRSYKEKVEDFHVKIQEVRDKIAKEAEKERARLSAARASKRMSRILAKQKEEKKAAEKQAKLEKRMARRNKTEEPAPTN</sequence>
<evidence type="ECO:0000313" key="2">
    <source>
        <dbReference type="Proteomes" id="UP001652628"/>
    </source>
</evidence>
<evidence type="ECO:0000256" key="1">
    <source>
        <dbReference type="SAM" id="MobiDB-lite"/>
    </source>
</evidence>
<feature type="compositionally biased region" description="Basic and acidic residues" evidence="1">
    <location>
        <begin position="458"/>
        <end position="489"/>
    </location>
</feature>
<feature type="region of interest" description="Disordered" evidence="1">
    <location>
        <begin position="442"/>
        <end position="489"/>
    </location>
</feature>
<accession>A0ABM4TN63</accession>
<protein>
    <submittedName>
        <fullName evidence="3">Outer dense fiber protein 2</fullName>
    </submittedName>
</protein>
<dbReference type="RefSeq" id="XP_070851414.1">
    <property type="nucleotide sequence ID" value="XM_070995313.1"/>
</dbReference>
<dbReference type="Proteomes" id="UP001652628">
    <property type="component" value="Chromosome 2L"/>
</dbReference>
<gene>
    <name evidence="3" type="primary">LOC108021317</name>
</gene>
<dbReference type="GeneID" id="108021317"/>
<reference evidence="3" key="2">
    <citation type="submission" date="2025-08" db="UniProtKB">
        <authorList>
            <consortium name="RefSeq"/>
        </authorList>
    </citation>
    <scope>IDENTIFICATION</scope>
</reference>
<name>A0ABM4TN63_DROSZ</name>
<reference evidence="2" key="1">
    <citation type="submission" date="2025-05" db="UniProtKB">
        <authorList>
            <consortium name="RefSeq"/>
        </authorList>
    </citation>
    <scope>NUCLEOTIDE SEQUENCE [LARGE SCALE GENOMIC DNA]</scope>
</reference>
<keyword evidence="2" id="KW-1185">Reference proteome</keyword>
<evidence type="ECO:0000313" key="3">
    <source>
        <dbReference type="RefSeq" id="XP_070851414.1"/>
    </source>
</evidence>
<feature type="region of interest" description="Disordered" evidence="1">
    <location>
        <begin position="1"/>
        <end position="27"/>
    </location>
</feature>
<proteinExistence type="predicted"/>
<organism evidence="2 3">
    <name type="scientific">Drosophila suzukii</name>
    <name type="common">Spotted-wing drosophila fruit fly</name>
    <dbReference type="NCBI Taxonomy" id="28584"/>
    <lineage>
        <taxon>Eukaryota</taxon>
        <taxon>Metazoa</taxon>
        <taxon>Ecdysozoa</taxon>
        <taxon>Arthropoda</taxon>
        <taxon>Hexapoda</taxon>
        <taxon>Insecta</taxon>
        <taxon>Pterygota</taxon>
        <taxon>Neoptera</taxon>
        <taxon>Endopterygota</taxon>
        <taxon>Diptera</taxon>
        <taxon>Brachycera</taxon>
        <taxon>Muscomorpha</taxon>
        <taxon>Ephydroidea</taxon>
        <taxon>Drosophilidae</taxon>
        <taxon>Drosophila</taxon>
        <taxon>Sophophora</taxon>
    </lineage>
</organism>